<dbReference type="Gene3D" id="1.20.272.10">
    <property type="match status" value="1"/>
</dbReference>
<organism evidence="13">
    <name type="scientific">Lichtheimia ramosa</name>
    <dbReference type="NCBI Taxonomy" id="688394"/>
    <lineage>
        <taxon>Eukaryota</taxon>
        <taxon>Fungi</taxon>
        <taxon>Fungi incertae sedis</taxon>
        <taxon>Mucoromycota</taxon>
        <taxon>Mucoromycotina</taxon>
        <taxon>Mucoromycetes</taxon>
        <taxon>Mucorales</taxon>
        <taxon>Lichtheimiaceae</taxon>
        <taxon>Lichtheimia</taxon>
    </lineage>
</organism>
<dbReference type="InterPro" id="IPR032423">
    <property type="entry name" value="AAA_assoc_2"/>
</dbReference>
<evidence type="ECO:0000259" key="12">
    <source>
        <dbReference type="SMART" id="SM00734"/>
    </source>
</evidence>
<feature type="compositionally biased region" description="Low complexity" evidence="10">
    <location>
        <begin position="75"/>
        <end position="98"/>
    </location>
</feature>
<keyword evidence="4" id="KW-0547">Nucleotide-binding</keyword>
<dbReference type="Gene3D" id="1.10.8.60">
    <property type="match status" value="1"/>
</dbReference>
<evidence type="ECO:0000256" key="7">
    <source>
        <dbReference type="ARBA" id="ARBA00022833"/>
    </source>
</evidence>
<keyword evidence="8" id="KW-0067">ATP-binding</keyword>
<evidence type="ECO:0000256" key="6">
    <source>
        <dbReference type="ARBA" id="ARBA00022771"/>
    </source>
</evidence>
<evidence type="ECO:0000256" key="5">
    <source>
        <dbReference type="ARBA" id="ARBA00022763"/>
    </source>
</evidence>
<dbReference type="Gene3D" id="3.30.160.60">
    <property type="entry name" value="Classic Zinc Finger"/>
    <property type="match status" value="1"/>
</dbReference>
<feature type="compositionally biased region" description="Polar residues" evidence="10">
    <location>
        <begin position="27"/>
        <end position="50"/>
    </location>
</feature>
<evidence type="ECO:0000256" key="4">
    <source>
        <dbReference type="ARBA" id="ARBA00022741"/>
    </source>
</evidence>
<sequence length="532" mass="58728">MNKVECPICSQLVPSSSINAHIDSGCSTTTAVNTPTESPTKQKQLNFSSPDTKKPVKMAPLFNTKRSNEPTSKPPASTIPSSYKSSSSPSPSSVNSTSQMKRMASDSGSSNTPENTKKQRRDPSKEAMPLAAKVRPASLSEFVGQEELLGENGVLRTLMQCDRIPSMVLWGPPGCGKTTVARIISKMTKSRFVELSATSHGASDVKKAFEGAKGHLSLTGQKTIVFIDEIHRFTKAQQDLFLPYVEQGTIHLIGATTENPSFKVNSALLSRCRVFVLQRLSEEELQEILSRALDQWRQDVPVSFTEEQKKEEKEALSVLAVYSDGDARNAINTLEVALSVLPSKASSLSPDIIKGAFQKSHLLYDRNGEQHYNIISALHKSVRGSDANAALYWLGRMLEAGEDPLYIARRMVRMASEDIGLADNAALPLAMSAYHACEKIGMPECDTILAHVATYLAETKKSVRTYKAYNKVKEVIRQQPNYPVPMHIRNAPTKLMKNLGYGDGYKYNPDYDEPVDQTYLPDELKDTKFLDE</sequence>
<dbReference type="GO" id="GO:0033567">
    <property type="term" value="P:DNA replication, Okazaki fragment processing"/>
    <property type="evidence" value="ECO:0007669"/>
    <property type="project" value="EnsemblFungi"/>
</dbReference>
<dbReference type="GO" id="GO:0008047">
    <property type="term" value="F:enzyme activator activity"/>
    <property type="evidence" value="ECO:0007669"/>
    <property type="project" value="EnsemblFungi"/>
</dbReference>
<feature type="region of interest" description="Disordered" evidence="10">
    <location>
        <begin position="27"/>
        <end position="132"/>
    </location>
</feature>
<name>A0A077WQ81_9FUNG</name>
<accession>A0A077WQ81</accession>
<dbReference type="GO" id="GO:0051276">
    <property type="term" value="P:chromosome organization"/>
    <property type="evidence" value="ECO:0007669"/>
    <property type="project" value="EnsemblFungi"/>
</dbReference>
<dbReference type="FunFam" id="1.20.272.10:FF:000001">
    <property type="entry name" value="Putative AAA family ATPase"/>
    <property type="match status" value="1"/>
</dbReference>
<dbReference type="InterPro" id="IPR051314">
    <property type="entry name" value="AAA_ATPase_RarA/MGS1/WRNIP1"/>
</dbReference>
<keyword evidence="7" id="KW-0862">Zinc</keyword>
<dbReference type="SUPFAM" id="SSF52540">
    <property type="entry name" value="P-loop containing nucleoside triphosphate hydrolases"/>
    <property type="match status" value="1"/>
</dbReference>
<proteinExistence type="inferred from homology"/>
<dbReference type="Pfam" id="PF12002">
    <property type="entry name" value="MgsA_C"/>
    <property type="match status" value="1"/>
</dbReference>
<feature type="domain" description="AAA+ ATPase" evidence="11">
    <location>
        <begin position="163"/>
        <end position="280"/>
    </location>
</feature>
<evidence type="ECO:0008006" key="14">
    <source>
        <dbReference type="Google" id="ProtNLM"/>
    </source>
</evidence>
<keyword evidence="6" id="KW-0863">Zinc-finger</keyword>
<dbReference type="EMBL" id="LK023328">
    <property type="protein sequence ID" value="CDS08882.1"/>
    <property type="molecule type" value="Genomic_DNA"/>
</dbReference>
<dbReference type="AlphaFoldDB" id="A0A077WQ81"/>
<dbReference type="OrthoDB" id="10265467at2759"/>
<dbReference type="PANTHER" id="PTHR13779:SF7">
    <property type="entry name" value="ATPASE WRNIP1"/>
    <property type="match status" value="1"/>
</dbReference>
<evidence type="ECO:0000256" key="3">
    <source>
        <dbReference type="ARBA" id="ARBA00022723"/>
    </source>
</evidence>
<dbReference type="Pfam" id="PF16193">
    <property type="entry name" value="AAA_assoc_2"/>
    <property type="match status" value="1"/>
</dbReference>
<dbReference type="CDD" id="cd18139">
    <property type="entry name" value="HLD_clamp_RarA"/>
    <property type="match status" value="1"/>
</dbReference>
<dbReference type="SMART" id="SM00382">
    <property type="entry name" value="AAA"/>
    <property type="match status" value="1"/>
</dbReference>
<dbReference type="FunFam" id="1.10.3710.10:FF:000004">
    <property type="entry name" value="Putative ATPase, AAA family"/>
    <property type="match status" value="1"/>
</dbReference>
<evidence type="ECO:0000256" key="8">
    <source>
        <dbReference type="ARBA" id="ARBA00022840"/>
    </source>
</evidence>
<keyword evidence="5" id="KW-0227">DNA damage</keyword>
<evidence type="ECO:0000256" key="1">
    <source>
        <dbReference type="ARBA" id="ARBA00008959"/>
    </source>
</evidence>
<keyword evidence="3" id="KW-0479">Metal-binding</keyword>
<dbReference type="Pfam" id="PF00004">
    <property type="entry name" value="AAA"/>
    <property type="match status" value="1"/>
</dbReference>
<evidence type="ECO:0000256" key="2">
    <source>
        <dbReference type="ARBA" id="ARBA00022705"/>
    </source>
</evidence>
<keyword evidence="9" id="KW-0234">DNA repair</keyword>
<dbReference type="GO" id="GO:0006282">
    <property type="term" value="P:regulation of DNA repair"/>
    <property type="evidence" value="ECO:0007669"/>
    <property type="project" value="EnsemblFungi"/>
</dbReference>
<dbReference type="InterPro" id="IPR027417">
    <property type="entry name" value="P-loop_NTPase"/>
</dbReference>
<evidence type="ECO:0000256" key="10">
    <source>
        <dbReference type="SAM" id="MobiDB-lite"/>
    </source>
</evidence>
<dbReference type="SUPFAM" id="SSF48019">
    <property type="entry name" value="post-AAA+ oligomerization domain-like"/>
    <property type="match status" value="1"/>
</dbReference>
<dbReference type="GO" id="GO:0005524">
    <property type="term" value="F:ATP binding"/>
    <property type="evidence" value="ECO:0007669"/>
    <property type="project" value="UniProtKB-KW"/>
</dbReference>
<gene>
    <name evidence="13" type="ORF">LRAMOSA10243</name>
</gene>
<evidence type="ECO:0000313" key="13">
    <source>
        <dbReference type="EMBL" id="CDS08882.1"/>
    </source>
</evidence>
<dbReference type="CDD" id="cd00009">
    <property type="entry name" value="AAA"/>
    <property type="match status" value="1"/>
</dbReference>
<evidence type="ECO:0000256" key="9">
    <source>
        <dbReference type="ARBA" id="ARBA00023204"/>
    </source>
</evidence>
<dbReference type="GO" id="GO:0005634">
    <property type="term" value="C:nucleus"/>
    <property type="evidence" value="ECO:0007669"/>
    <property type="project" value="TreeGrafter"/>
</dbReference>
<dbReference type="GO" id="GO:0016887">
    <property type="term" value="F:ATP hydrolysis activity"/>
    <property type="evidence" value="ECO:0007669"/>
    <property type="project" value="InterPro"/>
</dbReference>
<comment type="similarity">
    <text evidence="1">Belongs to the AAA ATPase family. RarA/MGS1/WRNIP1 subfamily.</text>
</comment>
<dbReference type="GO" id="GO:0017116">
    <property type="term" value="F:single-stranded DNA helicase activity"/>
    <property type="evidence" value="ECO:0007669"/>
    <property type="project" value="EnsemblFungi"/>
</dbReference>
<dbReference type="Gene3D" id="1.10.3710.10">
    <property type="entry name" value="DNA polymerase III clamp loader subunits, C-terminal domain"/>
    <property type="match status" value="1"/>
</dbReference>
<dbReference type="GO" id="GO:0008270">
    <property type="term" value="F:zinc ion binding"/>
    <property type="evidence" value="ECO:0007669"/>
    <property type="project" value="UniProtKB-KW"/>
</dbReference>
<dbReference type="GO" id="GO:0051880">
    <property type="term" value="F:G-quadruplex DNA binding"/>
    <property type="evidence" value="ECO:0007669"/>
    <property type="project" value="EnsemblFungi"/>
</dbReference>
<dbReference type="PANTHER" id="PTHR13779">
    <property type="entry name" value="WERNER HELICASE-INTERACTING PROTEIN 1 FAMILY MEMBER"/>
    <property type="match status" value="1"/>
</dbReference>
<evidence type="ECO:0000259" key="11">
    <source>
        <dbReference type="SMART" id="SM00382"/>
    </source>
</evidence>
<reference evidence="13" key="1">
    <citation type="journal article" date="2014" name="Genome Announc.">
        <title>De novo whole-genome sequence and genome annotation of Lichtheimia ramosa.</title>
        <authorList>
            <person name="Linde J."/>
            <person name="Schwartze V."/>
            <person name="Binder U."/>
            <person name="Lass-Florl C."/>
            <person name="Voigt K."/>
            <person name="Horn F."/>
        </authorList>
    </citation>
    <scope>NUCLEOTIDE SEQUENCE</scope>
    <source>
        <strain evidence="13">JMRC FSU:6197</strain>
    </source>
</reference>
<protein>
    <recommendedName>
        <fullName evidence="14">UBZ4-type domain-containing protein</fullName>
    </recommendedName>
</protein>
<dbReference type="Gene3D" id="3.40.50.300">
    <property type="entry name" value="P-loop containing nucleotide triphosphate hydrolases"/>
    <property type="match status" value="1"/>
</dbReference>
<dbReference type="InterPro" id="IPR003593">
    <property type="entry name" value="AAA+_ATPase"/>
</dbReference>
<dbReference type="InterPro" id="IPR003959">
    <property type="entry name" value="ATPase_AAA_core"/>
</dbReference>
<dbReference type="FunFam" id="3.40.50.300:FF:000137">
    <property type="entry name" value="Replication-associated recombination protein A"/>
    <property type="match status" value="1"/>
</dbReference>
<dbReference type="InterPro" id="IPR008921">
    <property type="entry name" value="DNA_pol3_clamp-load_cplx_C"/>
</dbReference>
<dbReference type="GO" id="GO:0000731">
    <property type="term" value="P:DNA synthesis involved in DNA repair"/>
    <property type="evidence" value="ECO:0007669"/>
    <property type="project" value="TreeGrafter"/>
</dbReference>
<dbReference type="SMART" id="SM00734">
    <property type="entry name" value="ZnF_Rad18"/>
    <property type="match status" value="1"/>
</dbReference>
<feature type="compositionally biased region" description="Basic and acidic residues" evidence="10">
    <location>
        <begin position="115"/>
        <end position="125"/>
    </location>
</feature>
<feature type="domain" description="UBZ4-type" evidence="12">
    <location>
        <begin position="3"/>
        <end position="27"/>
    </location>
</feature>
<dbReference type="InterPro" id="IPR006642">
    <property type="entry name" value="Rad18_UBZ4"/>
</dbReference>
<keyword evidence="2" id="KW-0235">DNA replication</keyword>
<dbReference type="InterPro" id="IPR021886">
    <property type="entry name" value="MgsA_C"/>
</dbReference>